<reference evidence="2" key="1">
    <citation type="journal article" date="2017" name="Nat. Ecol. Evol.">
        <title>Genome expansion and lineage-specific genetic innovations in the forest pathogenic fungi Armillaria.</title>
        <authorList>
            <person name="Sipos G."/>
            <person name="Prasanna A.N."/>
            <person name="Walter M.C."/>
            <person name="O'Connor E."/>
            <person name="Balint B."/>
            <person name="Krizsan K."/>
            <person name="Kiss B."/>
            <person name="Hess J."/>
            <person name="Varga T."/>
            <person name="Slot J."/>
            <person name="Riley R."/>
            <person name="Boka B."/>
            <person name="Rigling D."/>
            <person name="Barry K."/>
            <person name="Lee J."/>
            <person name="Mihaltcheva S."/>
            <person name="LaButti K."/>
            <person name="Lipzen A."/>
            <person name="Waldron R."/>
            <person name="Moloney N.M."/>
            <person name="Sperisen C."/>
            <person name="Kredics L."/>
            <person name="Vagvoelgyi C."/>
            <person name="Patrignani A."/>
            <person name="Fitzpatrick D."/>
            <person name="Nagy I."/>
            <person name="Doyle S."/>
            <person name="Anderson J.B."/>
            <person name="Grigoriev I.V."/>
            <person name="Gueldener U."/>
            <person name="Muensterkoetter M."/>
            <person name="Nagy L.G."/>
        </authorList>
    </citation>
    <scope>NUCLEOTIDE SEQUENCE [LARGE SCALE GENOMIC DNA]</scope>
    <source>
        <strain evidence="2">Ar21-2</strain>
    </source>
</reference>
<proteinExistence type="predicted"/>
<dbReference type="Proteomes" id="UP000217790">
    <property type="component" value="Unassembled WGS sequence"/>
</dbReference>
<dbReference type="InParanoid" id="A0A2H3CQJ5"/>
<dbReference type="AlphaFoldDB" id="A0A2H3CQJ5"/>
<organism evidence="1 2">
    <name type="scientific">Armillaria gallica</name>
    <name type="common">Bulbous honey fungus</name>
    <name type="synonym">Armillaria bulbosa</name>
    <dbReference type="NCBI Taxonomy" id="47427"/>
    <lineage>
        <taxon>Eukaryota</taxon>
        <taxon>Fungi</taxon>
        <taxon>Dikarya</taxon>
        <taxon>Basidiomycota</taxon>
        <taxon>Agaricomycotina</taxon>
        <taxon>Agaricomycetes</taxon>
        <taxon>Agaricomycetidae</taxon>
        <taxon>Agaricales</taxon>
        <taxon>Marasmiineae</taxon>
        <taxon>Physalacriaceae</taxon>
        <taxon>Armillaria</taxon>
    </lineage>
</organism>
<evidence type="ECO:0000313" key="2">
    <source>
        <dbReference type="Proteomes" id="UP000217790"/>
    </source>
</evidence>
<keyword evidence="2" id="KW-1185">Reference proteome</keyword>
<gene>
    <name evidence="1" type="ORF">ARMGADRAFT_1093542</name>
</gene>
<accession>A0A2H3CQJ5</accession>
<dbReference type="OrthoDB" id="3117511at2759"/>
<dbReference type="EMBL" id="KZ293865">
    <property type="protein sequence ID" value="PBK79017.1"/>
    <property type="molecule type" value="Genomic_DNA"/>
</dbReference>
<sequence length="195" mass="21467">MQRTKFSLTRNARRAPNKWRTPSAIISGSRAPDYLNGATTVEISTEYRAQRNGALLQLLEIRGRDRSKVLIPSTKRASGYALDESSFYADSIIYSTMSIQQRASKPQRYSVVKAVVSFYLVAPSSFEDSSTYKALNTSETPTQTASDPSGTYARSKAVLKSCSVVSMPRHCKYGTVAKAETKAATSEVVKQDNET</sequence>
<evidence type="ECO:0000313" key="1">
    <source>
        <dbReference type="EMBL" id="PBK79017.1"/>
    </source>
</evidence>
<name>A0A2H3CQJ5_ARMGA</name>
<protein>
    <submittedName>
        <fullName evidence="1">Uncharacterized protein</fullName>
    </submittedName>
</protein>